<gene>
    <name evidence="1" type="ORF">CUESP1_2150</name>
</gene>
<reference evidence="1 2" key="1">
    <citation type="submission" date="2016-11" db="EMBL/GenBank/DDBJ databases">
        <authorList>
            <person name="Manzoor S."/>
        </authorList>
    </citation>
    <scope>NUCLEOTIDE SEQUENCE [LARGE SCALE GENOMIC DNA]</scope>
    <source>
        <strain evidence="1">Clostridium ultunense strain Esp</strain>
    </source>
</reference>
<dbReference type="EMBL" id="LT669839">
    <property type="protein sequence ID" value="SHD77504.1"/>
    <property type="molecule type" value="Genomic_DNA"/>
</dbReference>
<dbReference type="RefSeq" id="WP_025641538.1">
    <property type="nucleotide sequence ID" value="NZ_LT669839.1"/>
</dbReference>
<evidence type="ECO:0000313" key="1">
    <source>
        <dbReference type="EMBL" id="SHD77504.1"/>
    </source>
</evidence>
<accession>A0A1M4PPU8</accession>
<evidence type="ECO:0000313" key="2">
    <source>
        <dbReference type="Proteomes" id="UP000245423"/>
    </source>
</evidence>
<dbReference type="AlphaFoldDB" id="A0A1M4PPU8"/>
<organism evidence="1 2">
    <name type="scientific">[Clostridium] ultunense Esp</name>
    <dbReference type="NCBI Taxonomy" id="1288971"/>
    <lineage>
        <taxon>Bacteria</taxon>
        <taxon>Bacillati</taxon>
        <taxon>Bacillota</taxon>
        <taxon>Tissierellia</taxon>
        <taxon>Tissierellales</taxon>
        <taxon>Tepidimicrobiaceae</taxon>
        <taxon>Schnuerera</taxon>
    </lineage>
</organism>
<sequence>MKKLLSIIKNEFPDKAIEISDRLKLLKEIINTTMAGINEKINEAFNERDFTAMEKYSEFAKLTYEYENKLNKIIDFLDIDYDEIETVNEVDDTDKVKGKSTPNYEDYRVDSNIEHNLYEDFTHIRPYGFKFLSDKIIPVKTWQEMFTKTCEILMDIDEQKFLKFENAPKMNGKKRKYFSKEIINMINPIKIRGKIYIEANMSSTI</sequence>
<keyword evidence="2" id="KW-1185">Reference proteome</keyword>
<protein>
    <submittedName>
        <fullName evidence="1">Uncharacterized protein</fullName>
    </submittedName>
</protein>
<dbReference type="OrthoDB" id="9798761at2"/>
<name>A0A1M4PPU8_9FIRM</name>
<dbReference type="Proteomes" id="UP000245423">
    <property type="component" value="Chromosome 1"/>
</dbReference>
<proteinExistence type="predicted"/>